<gene>
    <name evidence="2" type="ORF">CVT24_009688</name>
</gene>
<protein>
    <recommendedName>
        <fullName evidence="1">Queuosine 5'-phosphate N-glycosylase/hydrolase</fullName>
        <ecNumber evidence="1">3.2.2.-</ecNumber>
    </recommendedName>
    <alternativeName>
        <fullName evidence="1">Queuosine-nucleotide N-glycosylase/hydrolase</fullName>
    </alternativeName>
</protein>
<dbReference type="GO" id="GO:0016787">
    <property type="term" value="F:hydrolase activity"/>
    <property type="evidence" value="ECO:0007669"/>
    <property type="project" value="UniProtKB-KW"/>
</dbReference>
<accession>A0A409Y983</accession>
<comment type="caution">
    <text evidence="2">The sequence shown here is derived from an EMBL/GenBank/DDBJ whole genome shotgun (WGS) entry which is preliminary data.</text>
</comment>
<dbReference type="EC" id="3.2.2.-" evidence="1"/>
<name>A0A409Y983_9AGAR</name>
<comment type="function">
    <text evidence="1">Catalyzes the hydrolysis of queuosine 5'-phosphate, releasing the nucleobase queuine (q). Is required for salvage of queuine from exogenous queuosine (Q) that is imported and then converted to queuosine 5'-phosphate intracellularly.</text>
</comment>
<keyword evidence="1" id="KW-0378">Hydrolase</keyword>
<evidence type="ECO:0000313" key="2">
    <source>
        <dbReference type="EMBL" id="PPQ99705.1"/>
    </source>
</evidence>
<comment type="similarity">
    <text evidence="1">Belongs to the QNG1 protein family.</text>
</comment>
<reference evidence="2 3" key="1">
    <citation type="journal article" date="2018" name="Evol. Lett.">
        <title>Horizontal gene cluster transfer increased hallucinogenic mushroom diversity.</title>
        <authorList>
            <person name="Reynolds H.T."/>
            <person name="Vijayakumar V."/>
            <person name="Gluck-Thaler E."/>
            <person name="Korotkin H.B."/>
            <person name="Matheny P.B."/>
            <person name="Slot J.C."/>
        </authorList>
    </citation>
    <scope>NUCLEOTIDE SEQUENCE [LARGE SCALE GENOMIC DNA]</scope>
    <source>
        <strain evidence="2 3">2629</strain>
    </source>
</reference>
<keyword evidence="3" id="KW-1185">Reference proteome</keyword>
<evidence type="ECO:0000313" key="3">
    <source>
        <dbReference type="Proteomes" id="UP000284842"/>
    </source>
</evidence>
<dbReference type="Pfam" id="PF10343">
    <property type="entry name" value="Q_salvage"/>
    <property type="match status" value="1"/>
</dbReference>
<proteinExistence type="inferred from homology"/>
<dbReference type="Proteomes" id="UP000284842">
    <property type="component" value="Unassembled WGS sequence"/>
</dbReference>
<evidence type="ECO:0000256" key="1">
    <source>
        <dbReference type="RuleBase" id="RU365002"/>
    </source>
</evidence>
<dbReference type="OrthoDB" id="416777at2759"/>
<dbReference type="InParanoid" id="A0A409Y983"/>
<dbReference type="PANTHER" id="PTHR21314:SF1">
    <property type="entry name" value="QUEUOSINE SALVAGE PROTEIN"/>
    <property type="match status" value="1"/>
</dbReference>
<dbReference type="GO" id="GO:0006400">
    <property type="term" value="P:tRNA modification"/>
    <property type="evidence" value="ECO:0007669"/>
    <property type="project" value="TreeGrafter"/>
</dbReference>
<dbReference type="AlphaFoldDB" id="A0A409Y983"/>
<organism evidence="2 3">
    <name type="scientific">Panaeolus cyanescens</name>
    <dbReference type="NCBI Taxonomy" id="181874"/>
    <lineage>
        <taxon>Eukaryota</taxon>
        <taxon>Fungi</taxon>
        <taxon>Dikarya</taxon>
        <taxon>Basidiomycota</taxon>
        <taxon>Agaricomycotina</taxon>
        <taxon>Agaricomycetes</taxon>
        <taxon>Agaricomycetidae</taxon>
        <taxon>Agaricales</taxon>
        <taxon>Agaricineae</taxon>
        <taxon>Galeropsidaceae</taxon>
        <taxon>Panaeolus</taxon>
    </lineage>
</organism>
<dbReference type="PANTHER" id="PTHR21314">
    <property type="entry name" value="QUEUOSINE 5'-PHOSPHATE N-GLYCOSYLASE_HYDROLASE-RELATED"/>
    <property type="match status" value="1"/>
</dbReference>
<dbReference type="InterPro" id="IPR019438">
    <property type="entry name" value="Q_salvage"/>
</dbReference>
<comment type="catalytic activity">
    <reaction evidence="1">
        <text>queuosine 5'-phosphate + H2O = queuine + D-ribose 5-phosphate</text>
        <dbReference type="Rhea" id="RHEA:75387"/>
        <dbReference type="ChEBI" id="CHEBI:15377"/>
        <dbReference type="ChEBI" id="CHEBI:17433"/>
        <dbReference type="ChEBI" id="CHEBI:78346"/>
        <dbReference type="ChEBI" id="CHEBI:194371"/>
    </reaction>
    <physiologicalReaction direction="left-to-right" evidence="1">
        <dbReference type="Rhea" id="RHEA:75388"/>
    </physiologicalReaction>
</comment>
<dbReference type="EMBL" id="NHTK01001348">
    <property type="protein sequence ID" value="PPQ99705.1"/>
    <property type="molecule type" value="Genomic_DNA"/>
</dbReference>
<dbReference type="STRING" id="181874.A0A409Y983"/>
<sequence length="402" mass="43781">MPSFPPKGKFLEAITESSKKLCDASGISIQPQSIERLLRSPAFITSYQRVSKDHGLALPLKFASNMEELNFISIMSLLNFASGYRIPLHLQTGRGAWDNIRALCFGLYISSTDGSDLLSAKGMKSLSVAKIAELMGINLHVEKPHAQIPGVVVGELGGPLYELVKLITQVLNETGGILINSGYPNLGAFVAEALKEAARGQSNNVADVEIILEKLVQAFPAFQDMSEVNGQPIYCFKKALFLIHAIVVRFGSQSPPPFPIPDTTHVPVFSDNVLPSLLIHLGVVDISACQSLSGLFPHAGSSETLETLLAAAPVNTSPTETKKVPAEGPLITENQSFILRAAAIHACELIVQIAHELEVQDDQKWINEITLPDLDMWLWSIAKDRADYRALPRMAAQNTIYF</sequence>